<evidence type="ECO:0000313" key="3">
    <source>
        <dbReference type="Proteomes" id="UP001170959"/>
    </source>
</evidence>
<evidence type="ECO:0000313" key="2">
    <source>
        <dbReference type="EMBL" id="MDM1074210.1"/>
    </source>
</evidence>
<protein>
    <submittedName>
        <fullName evidence="2">DUF1320 family protein</fullName>
    </submittedName>
</protein>
<dbReference type="RefSeq" id="WP_286494448.1">
    <property type="nucleotide sequence ID" value="NZ_JACAGJ010000012.1"/>
</dbReference>
<accession>A0AAJ1VBP2</accession>
<organism evidence="2 3">
    <name type="scientific">Empedobacter brevis</name>
    <dbReference type="NCBI Taxonomy" id="247"/>
    <lineage>
        <taxon>Bacteria</taxon>
        <taxon>Pseudomonadati</taxon>
        <taxon>Bacteroidota</taxon>
        <taxon>Flavobacteriia</taxon>
        <taxon>Flavobacteriales</taxon>
        <taxon>Weeksellaceae</taxon>
        <taxon>Empedobacter</taxon>
    </lineage>
</organism>
<dbReference type="Proteomes" id="UP001170959">
    <property type="component" value="Unassembled WGS sequence"/>
</dbReference>
<dbReference type="Pfam" id="PF07030">
    <property type="entry name" value="Phage_Mu_Gp36"/>
    <property type="match status" value="1"/>
</dbReference>
<dbReference type="EMBL" id="JACAGJ010000012">
    <property type="protein sequence ID" value="MDM1074210.1"/>
    <property type="molecule type" value="Genomic_DNA"/>
</dbReference>
<reference evidence="2" key="2">
    <citation type="journal article" date="2022" name="Sci. Total Environ.">
        <title>Prevalence, transmission, and molecular epidemiology of tet(X)-positive bacteria among humans, animals, and environmental niches in China: An epidemiological, and genomic-based study.</title>
        <authorList>
            <person name="Dong N."/>
            <person name="Zeng Y."/>
            <person name="Cai C."/>
            <person name="Sun C."/>
            <person name="Lu J."/>
            <person name="Liu C."/>
            <person name="Zhou H."/>
            <person name="Sun Q."/>
            <person name="Shu L."/>
            <person name="Wang H."/>
            <person name="Wang Y."/>
            <person name="Wang S."/>
            <person name="Wu C."/>
            <person name="Chan E.W."/>
            <person name="Chen G."/>
            <person name="Shen Z."/>
            <person name="Chen S."/>
            <person name="Zhang R."/>
        </authorList>
    </citation>
    <scope>NUCLEOTIDE SEQUENCE</scope>
    <source>
        <strain evidence="2">R655-4</strain>
    </source>
</reference>
<dbReference type="InterPro" id="IPR009752">
    <property type="entry name" value="Phage_Mu_GpJ"/>
</dbReference>
<reference evidence="2" key="1">
    <citation type="submission" date="2020-06" db="EMBL/GenBank/DDBJ databases">
        <authorList>
            <person name="Dong N."/>
        </authorList>
    </citation>
    <scope>NUCLEOTIDE SEQUENCE</scope>
    <source>
        <strain evidence="2">R655-4</strain>
    </source>
</reference>
<feature type="region of interest" description="Disordered" evidence="1">
    <location>
        <begin position="118"/>
        <end position="137"/>
    </location>
</feature>
<sequence>MYLSPEELKTHAYDEEIGAIIRDDETIALASIDMAIEYASSKLMKHYDVEAVFATTGTTRNPLLLKIVKDIAIWELIGLANPSIDYEDKKFRYQQAVDWLTAVYKGMPTNLPIKEQEDENKASSFTYHSNPKRTNHY</sequence>
<gene>
    <name evidence="2" type="ORF">HX001_17125</name>
</gene>
<comment type="caution">
    <text evidence="2">The sequence shown here is derived from an EMBL/GenBank/DDBJ whole genome shotgun (WGS) entry which is preliminary data.</text>
</comment>
<evidence type="ECO:0000256" key="1">
    <source>
        <dbReference type="SAM" id="MobiDB-lite"/>
    </source>
</evidence>
<name>A0AAJ1VBP2_9FLAO</name>
<dbReference type="AlphaFoldDB" id="A0AAJ1VBP2"/>
<proteinExistence type="predicted"/>